<dbReference type="AlphaFoldDB" id="A0A0L0SMW4"/>
<name>A0A0L0SMW4_ALLM3</name>
<organism evidence="2 3">
    <name type="scientific">Allomyces macrogynus (strain ATCC 38327)</name>
    <name type="common">Allomyces javanicus var. macrogynus</name>
    <dbReference type="NCBI Taxonomy" id="578462"/>
    <lineage>
        <taxon>Eukaryota</taxon>
        <taxon>Fungi</taxon>
        <taxon>Fungi incertae sedis</taxon>
        <taxon>Blastocladiomycota</taxon>
        <taxon>Blastocladiomycetes</taxon>
        <taxon>Blastocladiales</taxon>
        <taxon>Blastocladiaceae</taxon>
        <taxon>Allomyces</taxon>
    </lineage>
</organism>
<keyword evidence="3" id="KW-1185">Reference proteome</keyword>
<reference evidence="2 3" key="1">
    <citation type="submission" date="2009-11" db="EMBL/GenBank/DDBJ databases">
        <title>Annotation of Allomyces macrogynus ATCC 38327.</title>
        <authorList>
            <consortium name="The Broad Institute Genome Sequencing Platform"/>
            <person name="Russ C."/>
            <person name="Cuomo C."/>
            <person name="Burger G."/>
            <person name="Gray M.W."/>
            <person name="Holland P.W.H."/>
            <person name="King N."/>
            <person name="Lang F.B.F."/>
            <person name="Roger A.J."/>
            <person name="Ruiz-Trillo I."/>
            <person name="Young S.K."/>
            <person name="Zeng Q."/>
            <person name="Gargeya S."/>
            <person name="Fitzgerald M."/>
            <person name="Haas B."/>
            <person name="Abouelleil A."/>
            <person name="Alvarado L."/>
            <person name="Arachchi H.M."/>
            <person name="Berlin A."/>
            <person name="Chapman S.B."/>
            <person name="Gearin G."/>
            <person name="Goldberg J."/>
            <person name="Griggs A."/>
            <person name="Gujja S."/>
            <person name="Hansen M."/>
            <person name="Heiman D."/>
            <person name="Howarth C."/>
            <person name="Larimer J."/>
            <person name="Lui A."/>
            <person name="MacDonald P.J.P."/>
            <person name="McCowen C."/>
            <person name="Montmayeur A."/>
            <person name="Murphy C."/>
            <person name="Neiman D."/>
            <person name="Pearson M."/>
            <person name="Priest M."/>
            <person name="Roberts A."/>
            <person name="Saif S."/>
            <person name="Shea T."/>
            <person name="Sisk P."/>
            <person name="Stolte C."/>
            <person name="Sykes S."/>
            <person name="Wortman J."/>
            <person name="Nusbaum C."/>
            <person name="Birren B."/>
        </authorList>
    </citation>
    <scope>NUCLEOTIDE SEQUENCE [LARGE SCALE GENOMIC DNA]</scope>
    <source>
        <strain evidence="2 3">ATCC 38327</strain>
    </source>
</reference>
<feature type="region of interest" description="Disordered" evidence="1">
    <location>
        <begin position="136"/>
        <end position="155"/>
    </location>
</feature>
<dbReference type="VEuPathDB" id="FungiDB:AMAG_08812"/>
<sequence>MLRAPLTRALSRRPFSTTRPARGGDHLPPVDPAQYGNPNTFSGPFWRNMFVGSLGAFLLWQANKVYETTKDPDAIHPITAYISYHMTSEGEWKKANYDAIRTIEVGAADTLLLQELSGSPALPFVKAPELLERGSPFSNPISSQQADLSNLQLKR</sequence>
<reference evidence="3" key="2">
    <citation type="submission" date="2009-11" db="EMBL/GenBank/DDBJ databases">
        <title>The Genome Sequence of Allomyces macrogynus strain ATCC 38327.</title>
        <authorList>
            <consortium name="The Broad Institute Genome Sequencing Platform"/>
            <person name="Russ C."/>
            <person name="Cuomo C."/>
            <person name="Shea T."/>
            <person name="Young S.K."/>
            <person name="Zeng Q."/>
            <person name="Koehrsen M."/>
            <person name="Haas B."/>
            <person name="Borodovsky M."/>
            <person name="Guigo R."/>
            <person name="Alvarado L."/>
            <person name="Berlin A."/>
            <person name="Borenstein D."/>
            <person name="Chen Z."/>
            <person name="Engels R."/>
            <person name="Freedman E."/>
            <person name="Gellesch M."/>
            <person name="Goldberg J."/>
            <person name="Griggs A."/>
            <person name="Gujja S."/>
            <person name="Heiman D."/>
            <person name="Hepburn T."/>
            <person name="Howarth C."/>
            <person name="Jen D."/>
            <person name="Larson L."/>
            <person name="Lewis B."/>
            <person name="Mehta T."/>
            <person name="Park D."/>
            <person name="Pearson M."/>
            <person name="Roberts A."/>
            <person name="Saif S."/>
            <person name="Shenoy N."/>
            <person name="Sisk P."/>
            <person name="Stolte C."/>
            <person name="Sykes S."/>
            <person name="Walk T."/>
            <person name="White J."/>
            <person name="Yandava C."/>
            <person name="Burger G."/>
            <person name="Gray M.W."/>
            <person name="Holland P.W.H."/>
            <person name="King N."/>
            <person name="Lang F.B.F."/>
            <person name="Roger A.J."/>
            <person name="Ruiz-Trillo I."/>
            <person name="Lander E."/>
            <person name="Nusbaum C."/>
        </authorList>
    </citation>
    <scope>NUCLEOTIDE SEQUENCE [LARGE SCALE GENOMIC DNA]</scope>
    <source>
        <strain evidence="3">ATCC 38327</strain>
    </source>
</reference>
<gene>
    <name evidence="2" type="ORF">AMAG_08812</name>
</gene>
<evidence type="ECO:0000313" key="3">
    <source>
        <dbReference type="Proteomes" id="UP000054350"/>
    </source>
</evidence>
<dbReference type="Proteomes" id="UP000054350">
    <property type="component" value="Unassembled WGS sequence"/>
</dbReference>
<dbReference type="EMBL" id="GG745343">
    <property type="protein sequence ID" value="KNE63725.1"/>
    <property type="molecule type" value="Genomic_DNA"/>
</dbReference>
<evidence type="ECO:0000313" key="2">
    <source>
        <dbReference type="EMBL" id="KNE63725.1"/>
    </source>
</evidence>
<feature type="region of interest" description="Disordered" evidence="1">
    <location>
        <begin position="13"/>
        <end position="35"/>
    </location>
</feature>
<dbReference type="OrthoDB" id="2120038at2759"/>
<proteinExistence type="predicted"/>
<protein>
    <submittedName>
        <fullName evidence="2">Uncharacterized protein</fullName>
    </submittedName>
</protein>
<accession>A0A0L0SMW4</accession>
<evidence type="ECO:0000256" key="1">
    <source>
        <dbReference type="SAM" id="MobiDB-lite"/>
    </source>
</evidence>